<gene>
    <name evidence="8" type="ORF">CAEBREN_01109</name>
</gene>
<keyword evidence="4 6" id="KW-0804">Transcription</keyword>
<evidence type="ECO:0000256" key="1">
    <source>
        <dbReference type="ARBA" id="ARBA00004123"/>
    </source>
</evidence>
<dbReference type="GO" id="GO:0005634">
    <property type="term" value="C:nucleus"/>
    <property type="evidence" value="ECO:0007669"/>
    <property type="project" value="UniProtKB-SubCell"/>
</dbReference>
<dbReference type="EMBL" id="GL379790">
    <property type="protein sequence ID" value="EGT49606.1"/>
    <property type="molecule type" value="Genomic_DNA"/>
</dbReference>
<protein>
    <recommendedName>
        <fullName evidence="6">Nuclear transcription factor Y subunit</fullName>
    </recommendedName>
</protein>
<evidence type="ECO:0000256" key="2">
    <source>
        <dbReference type="ARBA" id="ARBA00023015"/>
    </source>
</evidence>
<proteinExistence type="inferred from homology"/>
<accession>G0MDS8</accession>
<feature type="compositionally biased region" description="Polar residues" evidence="7">
    <location>
        <begin position="347"/>
        <end position="366"/>
    </location>
</feature>
<dbReference type="SMART" id="SM00521">
    <property type="entry name" value="CBF"/>
    <property type="match status" value="1"/>
</dbReference>
<organism evidence="9">
    <name type="scientific">Caenorhabditis brenneri</name>
    <name type="common">Nematode worm</name>
    <dbReference type="NCBI Taxonomy" id="135651"/>
    <lineage>
        <taxon>Eukaryota</taxon>
        <taxon>Metazoa</taxon>
        <taxon>Ecdysozoa</taxon>
        <taxon>Nematoda</taxon>
        <taxon>Chromadorea</taxon>
        <taxon>Rhabditida</taxon>
        <taxon>Rhabditina</taxon>
        <taxon>Rhabditomorpha</taxon>
        <taxon>Rhabditoidea</taxon>
        <taxon>Rhabditidae</taxon>
        <taxon>Peloderinae</taxon>
        <taxon>Caenorhabditis</taxon>
    </lineage>
</organism>
<evidence type="ECO:0000256" key="4">
    <source>
        <dbReference type="ARBA" id="ARBA00023163"/>
    </source>
</evidence>
<feature type="compositionally biased region" description="Low complexity" evidence="7">
    <location>
        <begin position="368"/>
        <end position="382"/>
    </location>
</feature>
<evidence type="ECO:0000256" key="3">
    <source>
        <dbReference type="ARBA" id="ARBA00023125"/>
    </source>
</evidence>
<feature type="compositionally biased region" description="Basic and acidic residues" evidence="7">
    <location>
        <begin position="37"/>
        <end position="51"/>
    </location>
</feature>
<dbReference type="eggNOG" id="KOG1561">
    <property type="taxonomic scope" value="Eukaryota"/>
</dbReference>
<evidence type="ECO:0000256" key="6">
    <source>
        <dbReference type="RuleBase" id="RU367155"/>
    </source>
</evidence>
<dbReference type="Pfam" id="PF02045">
    <property type="entry name" value="CBFB_NFYA"/>
    <property type="match status" value="1"/>
</dbReference>
<keyword evidence="9" id="KW-1185">Reference proteome</keyword>
<dbReference type="OMA" id="CTMDESA"/>
<feature type="region of interest" description="Disordered" evidence="7">
    <location>
        <begin position="285"/>
        <end position="320"/>
    </location>
</feature>
<keyword evidence="5 6" id="KW-0539">Nucleus</keyword>
<dbReference type="Proteomes" id="UP000008068">
    <property type="component" value="Unassembled WGS sequence"/>
</dbReference>
<feature type="region of interest" description="Disordered" evidence="7">
    <location>
        <begin position="337"/>
        <end position="393"/>
    </location>
</feature>
<evidence type="ECO:0000313" key="8">
    <source>
        <dbReference type="EMBL" id="EGT49606.1"/>
    </source>
</evidence>
<dbReference type="OrthoDB" id="1097733at2759"/>
<feature type="compositionally biased region" description="Pro residues" evidence="7">
    <location>
        <begin position="65"/>
        <end position="75"/>
    </location>
</feature>
<reference evidence="9" key="1">
    <citation type="submission" date="2011-07" db="EMBL/GenBank/DDBJ databases">
        <authorList>
            <consortium name="Caenorhabditis brenneri Sequencing and Analysis Consortium"/>
            <person name="Wilson R.K."/>
        </authorList>
    </citation>
    <scope>NUCLEOTIDE SEQUENCE [LARGE SCALE GENOMIC DNA]</scope>
    <source>
        <strain evidence="9">PB2801</strain>
    </source>
</reference>
<dbReference type="InParanoid" id="G0MDS8"/>
<dbReference type="AlphaFoldDB" id="G0MDS8"/>
<comment type="subcellular location">
    <subcellularLocation>
        <location evidence="1 6">Nucleus</location>
    </subcellularLocation>
</comment>
<comment type="similarity">
    <text evidence="6">Belongs to the NFYA/HAP2 subunit family.</text>
</comment>
<dbReference type="InterPro" id="IPR001289">
    <property type="entry name" value="NFYA"/>
</dbReference>
<evidence type="ECO:0000313" key="9">
    <source>
        <dbReference type="Proteomes" id="UP000008068"/>
    </source>
</evidence>
<name>G0MDS8_CAEBE</name>
<dbReference type="PANTHER" id="PTHR12632">
    <property type="entry name" value="TRANSCRIPTION FACTOR NF-Y ALPHA-RELATED"/>
    <property type="match status" value="1"/>
</dbReference>
<keyword evidence="3 6" id="KW-0238">DNA-binding</keyword>
<dbReference type="GO" id="GO:0003700">
    <property type="term" value="F:DNA-binding transcription factor activity"/>
    <property type="evidence" value="ECO:0007669"/>
    <property type="project" value="UniProtKB-UniRule"/>
</dbReference>
<evidence type="ECO:0000256" key="7">
    <source>
        <dbReference type="SAM" id="MobiDB-lite"/>
    </source>
</evidence>
<feature type="compositionally biased region" description="Acidic residues" evidence="7">
    <location>
        <begin position="296"/>
        <end position="314"/>
    </location>
</feature>
<dbReference type="HOGENOM" id="CLU_702544_0_0_1"/>
<comment type="subunit">
    <text evidence="6">Heterotrimer.</text>
</comment>
<evidence type="ECO:0000256" key="5">
    <source>
        <dbReference type="ARBA" id="ARBA00023242"/>
    </source>
</evidence>
<keyword evidence="2 6" id="KW-0805">Transcription regulation</keyword>
<dbReference type="PRINTS" id="PR00616">
    <property type="entry name" value="CCAATSUBUNTB"/>
</dbReference>
<feature type="region of interest" description="Disordered" evidence="7">
    <location>
        <begin position="1"/>
        <end position="92"/>
    </location>
</feature>
<dbReference type="Gene3D" id="6.10.250.2430">
    <property type="match status" value="1"/>
</dbReference>
<dbReference type="FunCoup" id="G0MDS8">
    <property type="interactions" value="308"/>
</dbReference>
<dbReference type="STRING" id="135651.G0MDS8"/>
<sequence>MDNRRLPGGSMPRPVTLNSRGGARPPLPPPMFRFQPVRKEELAQMDAEARFSPRVNSQIRSPHPSQSPRPLPVAPPRRVQHTQHHNIPSTSYASETVDFNDQEYEEFQKNSSGVVIKIPQNCKIFEYSLIKDGVKQILLIPMPSIATVNDVMVALPGILGIAPSEIDCSMIKPHEVVEDSEDGISFPMASNCTMDESAKALPEAHNVGSTMNNWNQQVVQEEESDEEYQDYGDEKPRAPILVNPKQFRRIMRRREMRQRLEDDGRIPRVRSKYLHESRHLHALNRKRNTDGKFEGDAEEEVDDEEIEDEAETDETAVTSTVPTIQYIAPNQFSHQRFAPIAAAPHSQEMSYIQPNQQPASSTQARYIQTPQQPTSSTQPSTSYGSRHYGQHQH</sequence>
<dbReference type="PROSITE" id="PS51152">
    <property type="entry name" value="NFYA_HAP2_2"/>
    <property type="match status" value="1"/>
</dbReference>
<dbReference type="GO" id="GO:0003677">
    <property type="term" value="F:DNA binding"/>
    <property type="evidence" value="ECO:0007669"/>
    <property type="project" value="UniProtKB-KW"/>
</dbReference>
<comment type="function">
    <text evidence="6">Component of the sequence-specific heterotrimeric transcription factor (NF-Y) which specifically recognizes a 5'-CCAAT-3' box motif found in the promoters of its target genes.</text>
</comment>